<name>A0A5E8BBS8_9ASCO</name>
<dbReference type="InterPro" id="IPR029021">
    <property type="entry name" value="Prot-tyrosine_phosphatase-like"/>
</dbReference>
<dbReference type="InterPro" id="IPR000387">
    <property type="entry name" value="Tyr_Pase_dom"/>
</dbReference>
<proteinExistence type="inferred from homology"/>
<dbReference type="GO" id="GO:0008138">
    <property type="term" value="F:protein tyrosine/serine/threonine phosphatase activity"/>
    <property type="evidence" value="ECO:0007669"/>
    <property type="project" value="InterPro"/>
</dbReference>
<evidence type="ECO:0000313" key="10">
    <source>
        <dbReference type="Proteomes" id="UP000398389"/>
    </source>
</evidence>
<feature type="domain" description="Tyrosine specific protein phosphatases" evidence="8">
    <location>
        <begin position="65"/>
        <end position="107"/>
    </location>
</feature>
<keyword evidence="3" id="KW-0378">Hydrolase</keyword>
<dbReference type="InterPro" id="IPR000340">
    <property type="entry name" value="Dual-sp_phosphatase_cat-dom"/>
</dbReference>
<evidence type="ECO:0000313" key="9">
    <source>
        <dbReference type="EMBL" id="VVT46857.1"/>
    </source>
</evidence>
<feature type="active site" description="Phosphocysteine intermediate" evidence="5">
    <location>
        <position position="89"/>
    </location>
</feature>
<feature type="region of interest" description="Disordered" evidence="6">
    <location>
        <begin position="255"/>
        <end position="274"/>
    </location>
</feature>
<feature type="compositionally biased region" description="Polar residues" evidence="6">
    <location>
        <begin position="217"/>
        <end position="231"/>
    </location>
</feature>
<dbReference type="OrthoDB" id="2017893at2759"/>
<reference evidence="9 10" key="1">
    <citation type="submission" date="2019-09" db="EMBL/GenBank/DDBJ databases">
        <authorList>
            <person name="Brejova B."/>
        </authorList>
    </citation>
    <scope>NUCLEOTIDE SEQUENCE [LARGE SCALE GENOMIC DNA]</scope>
</reference>
<comment type="similarity">
    <text evidence="1">Belongs to the protein-tyrosine phosphatase family. Non-receptor class dual specificity subfamily.</text>
</comment>
<evidence type="ECO:0000256" key="2">
    <source>
        <dbReference type="ARBA" id="ARBA00013064"/>
    </source>
</evidence>
<dbReference type="PIRSF" id="PIRSF000941">
    <property type="entry name" value="DUSP12"/>
    <property type="match status" value="1"/>
</dbReference>
<dbReference type="GeneID" id="43580244"/>
<dbReference type="SUPFAM" id="SSF52799">
    <property type="entry name" value="(Phosphotyrosine protein) phosphatases II"/>
    <property type="match status" value="1"/>
</dbReference>
<dbReference type="EMBL" id="CABVLU010000001">
    <property type="protein sequence ID" value="VVT46857.1"/>
    <property type="molecule type" value="Genomic_DNA"/>
</dbReference>
<dbReference type="GO" id="GO:0004725">
    <property type="term" value="F:protein tyrosine phosphatase activity"/>
    <property type="evidence" value="ECO:0007669"/>
    <property type="project" value="UniProtKB-EC"/>
</dbReference>
<gene>
    <name evidence="9" type="ORF">SAPINGB_P001422</name>
</gene>
<evidence type="ECO:0000256" key="3">
    <source>
        <dbReference type="ARBA" id="ARBA00022801"/>
    </source>
</evidence>
<dbReference type="Proteomes" id="UP000398389">
    <property type="component" value="Unassembled WGS sequence"/>
</dbReference>
<protein>
    <recommendedName>
        <fullName evidence="2">protein-tyrosine-phosphatase</fullName>
        <ecNumber evidence="2">3.1.3.48</ecNumber>
    </recommendedName>
</protein>
<dbReference type="Gene3D" id="3.90.190.10">
    <property type="entry name" value="Protein tyrosine phosphatase superfamily"/>
    <property type="match status" value="1"/>
</dbReference>
<dbReference type="InterPro" id="IPR020422">
    <property type="entry name" value="TYR_PHOSPHATASE_DUAL_dom"/>
</dbReference>
<dbReference type="PROSITE" id="PS50054">
    <property type="entry name" value="TYR_PHOSPHATASE_DUAL"/>
    <property type="match status" value="1"/>
</dbReference>
<dbReference type="Pfam" id="PF00782">
    <property type="entry name" value="DSPc"/>
    <property type="match status" value="1"/>
</dbReference>
<evidence type="ECO:0000256" key="6">
    <source>
        <dbReference type="SAM" id="MobiDB-lite"/>
    </source>
</evidence>
<evidence type="ECO:0000259" key="7">
    <source>
        <dbReference type="PROSITE" id="PS50054"/>
    </source>
</evidence>
<evidence type="ECO:0000256" key="4">
    <source>
        <dbReference type="ARBA" id="ARBA00022912"/>
    </source>
</evidence>
<organism evidence="9 10">
    <name type="scientific">Magnusiomyces paraingens</name>
    <dbReference type="NCBI Taxonomy" id="2606893"/>
    <lineage>
        <taxon>Eukaryota</taxon>
        <taxon>Fungi</taxon>
        <taxon>Dikarya</taxon>
        <taxon>Ascomycota</taxon>
        <taxon>Saccharomycotina</taxon>
        <taxon>Dipodascomycetes</taxon>
        <taxon>Dipodascales</taxon>
        <taxon>Dipodascaceae</taxon>
        <taxon>Magnusiomyces</taxon>
    </lineage>
</organism>
<sequence length="395" mass="43209">MGAMDKISENIYVGSVWALSSPRDLKAANITHIVSLLRGDVTDMSALGFKQLHIEIDDDDEEDIMRFFAQTNEFIDAAVREGGNVLVHCIAGISRSVTIATAYILTETTKPPSPEDSTKPDHGYYIAQKAKDNEDLATTFVTKTINSIKQGRSIANPNDSFRSQLVIFLRSGCAISLEKPLYRQWILAKRAEGIPLTGQPPKDINYVSASDGMYKLSSNESSGQVPPTSTLAPGPRVPASRPALTDLYARLQRAPEASSQTSLGAQPAPTNTPIQPRLTQLRCKKCRTPLASSKAFILHTPPSNAPGLKNAPRNGLSVHSSLDRACMQYFMEPAMWMKPELEKGAIDGKFCCPKCNSRIGSYSWQGNKCSCGTWVTPAIELQRARVDEVVVRQPL</sequence>
<dbReference type="GO" id="GO:0005634">
    <property type="term" value="C:nucleus"/>
    <property type="evidence" value="ECO:0007669"/>
    <property type="project" value="TreeGrafter"/>
</dbReference>
<dbReference type="PROSITE" id="PS50056">
    <property type="entry name" value="TYR_PHOSPHATASE_2"/>
    <property type="match status" value="1"/>
</dbReference>
<dbReference type="EC" id="3.1.3.48" evidence="2"/>
<dbReference type="InterPro" id="IPR016278">
    <property type="entry name" value="DUSP12"/>
</dbReference>
<dbReference type="PANTHER" id="PTHR45848">
    <property type="entry name" value="DUAL SPECIFICITY PROTEIN PHOSPHATASE 12 FAMILY MEMBER"/>
    <property type="match status" value="1"/>
</dbReference>
<dbReference type="RefSeq" id="XP_031852035.1">
    <property type="nucleotide sequence ID" value="XM_031996144.1"/>
</dbReference>
<dbReference type="PANTHER" id="PTHR45848:SF4">
    <property type="entry name" value="DUAL SPECIFICITY PROTEIN PHOSPHATASE 12"/>
    <property type="match status" value="1"/>
</dbReference>
<feature type="region of interest" description="Disordered" evidence="6">
    <location>
        <begin position="217"/>
        <end position="239"/>
    </location>
</feature>
<dbReference type="CDD" id="cd14498">
    <property type="entry name" value="DSP"/>
    <property type="match status" value="1"/>
</dbReference>
<evidence type="ECO:0000259" key="8">
    <source>
        <dbReference type="PROSITE" id="PS50056"/>
    </source>
</evidence>
<keyword evidence="4" id="KW-0904">Protein phosphatase</keyword>
<accession>A0A5E8BBS8</accession>
<feature type="domain" description="Tyrosine-protein phosphatase" evidence="7">
    <location>
        <begin position="3"/>
        <end position="174"/>
    </location>
</feature>
<dbReference type="AlphaFoldDB" id="A0A5E8BBS8"/>
<keyword evidence="10" id="KW-1185">Reference proteome</keyword>
<evidence type="ECO:0000256" key="1">
    <source>
        <dbReference type="ARBA" id="ARBA00008601"/>
    </source>
</evidence>
<evidence type="ECO:0000256" key="5">
    <source>
        <dbReference type="PIRSR" id="PIRSR000941-50"/>
    </source>
</evidence>
<dbReference type="SMART" id="SM00195">
    <property type="entry name" value="DSPc"/>
    <property type="match status" value="1"/>
</dbReference>
<feature type="compositionally biased region" description="Polar residues" evidence="6">
    <location>
        <begin position="257"/>
        <end position="274"/>
    </location>
</feature>